<protein>
    <recommendedName>
        <fullName evidence="3">tetrahydrofolate synthase</fullName>
        <ecNumber evidence="3">6.3.2.17</ecNumber>
    </recommendedName>
    <alternativeName>
        <fullName evidence="9">Tetrahydrofolylpolyglutamate synthase</fullName>
    </alternativeName>
</protein>
<comment type="catalytic activity">
    <reaction evidence="10">
        <text>(6S)-5,6,7,8-tetrahydrofolyl-(gamma-L-Glu)(n) + L-glutamate + ATP = (6S)-5,6,7,8-tetrahydrofolyl-(gamma-L-Glu)(n+1) + ADP + phosphate + H(+)</text>
        <dbReference type="Rhea" id="RHEA:10580"/>
        <dbReference type="Rhea" id="RHEA-COMP:14738"/>
        <dbReference type="Rhea" id="RHEA-COMP:14740"/>
        <dbReference type="ChEBI" id="CHEBI:15378"/>
        <dbReference type="ChEBI" id="CHEBI:29985"/>
        <dbReference type="ChEBI" id="CHEBI:30616"/>
        <dbReference type="ChEBI" id="CHEBI:43474"/>
        <dbReference type="ChEBI" id="CHEBI:141005"/>
        <dbReference type="ChEBI" id="CHEBI:456216"/>
        <dbReference type="EC" id="6.3.2.17"/>
    </reaction>
</comment>
<dbReference type="InterPro" id="IPR036565">
    <property type="entry name" value="Mur-like_cat_sf"/>
</dbReference>
<proteinExistence type="inferred from homology"/>
<dbReference type="GO" id="GO:0046872">
    <property type="term" value="F:metal ion binding"/>
    <property type="evidence" value="ECO:0007669"/>
    <property type="project" value="UniProtKB-KW"/>
</dbReference>
<dbReference type="GO" id="GO:0008841">
    <property type="term" value="F:dihydrofolate synthase activity"/>
    <property type="evidence" value="ECO:0007669"/>
    <property type="project" value="TreeGrafter"/>
</dbReference>
<dbReference type="Gene3D" id="3.90.190.20">
    <property type="entry name" value="Mur ligase, C-terminal domain"/>
    <property type="match status" value="1"/>
</dbReference>
<dbReference type="InterPro" id="IPR004101">
    <property type="entry name" value="Mur_ligase_C"/>
</dbReference>
<dbReference type="NCBIfam" id="TIGR01499">
    <property type="entry name" value="folC"/>
    <property type="match status" value="1"/>
</dbReference>
<evidence type="ECO:0000256" key="9">
    <source>
        <dbReference type="ARBA" id="ARBA00030592"/>
    </source>
</evidence>
<dbReference type="EMBL" id="CACRST010000009">
    <property type="protein sequence ID" value="VYS86535.1"/>
    <property type="molecule type" value="Genomic_DNA"/>
</dbReference>
<dbReference type="AlphaFoldDB" id="A0A6N2S3S0"/>
<dbReference type="PROSITE" id="PS01011">
    <property type="entry name" value="FOLYLPOLYGLU_SYNT_1"/>
    <property type="match status" value="1"/>
</dbReference>
<dbReference type="InterPro" id="IPR013221">
    <property type="entry name" value="Mur_ligase_cen"/>
</dbReference>
<dbReference type="EC" id="6.3.2.17" evidence="3"/>
<dbReference type="PIRSF" id="PIRSF001563">
    <property type="entry name" value="Folylpolyglu_synth"/>
    <property type="match status" value="1"/>
</dbReference>
<dbReference type="PANTHER" id="PTHR11136:SF0">
    <property type="entry name" value="DIHYDROFOLATE SYNTHETASE-RELATED"/>
    <property type="match status" value="1"/>
</dbReference>
<dbReference type="InterPro" id="IPR036615">
    <property type="entry name" value="Mur_ligase_C_dom_sf"/>
</dbReference>
<dbReference type="GO" id="GO:0005737">
    <property type="term" value="C:cytoplasm"/>
    <property type="evidence" value="ECO:0007669"/>
    <property type="project" value="TreeGrafter"/>
</dbReference>
<dbReference type="PANTHER" id="PTHR11136">
    <property type="entry name" value="FOLYLPOLYGLUTAMATE SYNTHASE-RELATED"/>
    <property type="match status" value="1"/>
</dbReference>
<dbReference type="GO" id="GO:0005524">
    <property type="term" value="F:ATP binding"/>
    <property type="evidence" value="ECO:0007669"/>
    <property type="project" value="UniProtKB-KW"/>
</dbReference>
<comment type="cofactor">
    <cofactor evidence="1">
        <name>Mg(2+)</name>
        <dbReference type="ChEBI" id="CHEBI:18420"/>
    </cofactor>
</comment>
<evidence type="ECO:0000256" key="3">
    <source>
        <dbReference type="ARBA" id="ARBA00013025"/>
    </source>
</evidence>
<dbReference type="SUPFAM" id="SSF53623">
    <property type="entry name" value="MurD-like peptide ligases, catalytic domain"/>
    <property type="match status" value="1"/>
</dbReference>
<dbReference type="FunFam" id="3.40.1190.10:FF:000011">
    <property type="entry name" value="Folylpolyglutamate synthase/dihydrofolate synthase"/>
    <property type="match status" value="1"/>
</dbReference>
<dbReference type="PROSITE" id="PS01012">
    <property type="entry name" value="FOLYLPOLYGLU_SYNT_2"/>
    <property type="match status" value="1"/>
</dbReference>
<dbReference type="GO" id="GO:0004326">
    <property type="term" value="F:tetrahydrofolylpolyglutamate synthase activity"/>
    <property type="evidence" value="ECO:0007669"/>
    <property type="project" value="UniProtKB-EC"/>
</dbReference>
<dbReference type="Gene3D" id="3.40.1190.10">
    <property type="entry name" value="Mur-like, catalytic domain"/>
    <property type="match status" value="1"/>
</dbReference>
<evidence type="ECO:0000256" key="11">
    <source>
        <dbReference type="PIRNR" id="PIRNR001563"/>
    </source>
</evidence>
<sequence>MKYEEARAYLDQVSKGGSVLGLDNMRELLKRLGNPQDSLKFIHISGTNGKGSVLAYLSTILMEAGYRTGRYISPVLFSYREKIQINEKFIEREDFARLTQMVKEAAEDMQSCGAGSPTIFEIETALAFLYFAEQRCDLVVLETGLGGALDATNVITTSVMEVIASISMDHMDFLGDTLGKIALQKAGIIKPHTAVVSAWQEPEAMEVIKEVCRQKECTLKAVMPEEIKDVSYRYEEQSFSYKEWENIKISLMGSYQIKNAALALEACESLNKSGYNISRQSVYKGMKRAVWRGRFTLISREPLIIMDGAHNPAAAQELVRSLKLYYPDKKYSYIFGMFQDKDYQKVIQITAPLAERIITIETPDNPRALPAIELKEAVAKVNPCVTWAKSLRAAVNQAMERLEKDEMIVIFGSLSFLGEAEMAVKRYKMEADD</sequence>
<feature type="domain" description="Mur ligase C-terminal" evidence="12">
    <location>
        <begin position="293"/>
        <end position="413"/>
    </location>
</feature>
<evidence type="ECO:0000256" key="4">
    <source>
        <dbReference type="ARBA" id="ARBA00022598"/>
    </source>
</evidence>
<evidence type="ECO:0000256" key="2">
    <source>
        <dbReference type="ARBA" id="ARBA00008276"/>
    </source>
</evidence>
<evidence type="ECO:0000256" key="8">
    <source>
        <dbReference type="ARBA" id="ARBA00022842"/>
    </source>
</evidence>
<dbReference type="InterPro" id="IPR001645">
    <property type="entry name" value="Folylpolyglutamate_synth"/>
</dbReference>
<evidence type="ECO:0000256" key="6">
    <source>
        <dbReference type="ARBA" id="ARBA00022741"/>
    </source>
</evidence>
<name>A0A6N2S3S0_9FIRM</name>
<comment type="similarity">
    <text evidence="2 11">Belongs to the folylpolyglutamate synthase family.</text>
</comment>
<reference evidence="14" key="1">
    <citation type="submission" date="2019-11" db="EMBL/GenBank/DDBJ databases">
        <authorList>
            <person name="Feng L."/>
        </authorList>
    </citation>
    <scope>NUCLEOTIDE SEQUENCE</scope>
    <source>
        <strain evidence="14">BgluceraseaLFYP119</strain>
    </source>
</reference>
<keyword evidence="6 11" id="KW-0547">Nucleotide-binding</keyword>
<evidence type="ECO:0000259" key="12">
    <source>
        <dbReference type="Pfam" id="PF02875"/>
    </source>
</evidence>
<evidence type="ECO:0000256" key="10">
    <source>
        <dbReference type="ARBA" id="ARBA00047493"/>
    </source>
</evidence>
<keyword evidence="8" id="KW-0460">Magnesium</keyword>
<evidence type="ECO:0000256" key="1">
    <source>
        <dbReference type="ARBA" id="ARBA00001946"/>
    </source>
</evidence>
<feature type="domain" description="Mur ligase central" evidence="13">
    <location>
        <begin position="44"/>
        <end position="266"/>
    </location>
</feature>
<dbReference type="InterPro" id="IPR018109">
    <property type="entry name" value="Folylpolyglutamate_synth_CS"/>
</dbReference>
<accession>A0A6N2S3S0</accession>
<evidence type="ECO:0000256" key="7">
    <source>
        <dbReference type="ARBA" id="ARBA00022840"/>
    </source>
</evidence>
<evidence type="ECO:0000259" key="13">
    <source>
        <dbReference type="Pfam" id="PF08245"/>
    </source>
</evidence>
<organism evidence="14">
    <name type="scientific">Blautia glucerasea</name>
    <dbReference type="NCBI Taxonomy" id="536633"/>
    <lineage>
        <taxon>Bacteria</taxon>
        <taxon>Bacillati</taxon>
        <taxon>Bacillota</taxon>
        <taxon>Clostridia</taxon>
        <taxon>Lachnospirales</taxon>
        <taxon>Lachnospiraceae</taxon>
        <taxon>Blautia</taxon>
    </lineage>
</organism>
<evidence type="ECO:0000256" key="5">
    <source>
        <dbReference type="ARBA" id="ARBA00022723"/>
    </source>
</evidence>
<keyword evidence="5" id="KW-0479">Metal-binding</keyword>
<gene>
    <name evidence="14" type="primary">fgs_1</name>
    <name evidence="14" type="ORF">BGLFYP119_00904</name>
</gene>
<dbReference type="Pfam" id="PF02875">
    <property type="entry name" value="Mur_ligase_C"/>
    <property type="match status" value="1"/>
</dbReference>
<evidence type="ECO:0000313" key="14">
    <source>
        <dbReference type="EMBL" id="VYS86535.1"/>
    </source>
</evidence>
<keyword evidence="4 11" id="KW-0436">Ligase</keyword>
<dbReference type="Pfam" id="PF08245">
    <property type="entry name" value="Mur_ligase_M"/>
    <property type="match status" value="1"/>
</dbReference>
<keyword evidence="7 11" id="KW-0067">ATP-binding</keyword>
<dbReference type="SUPFAM" id="SSF53244">
    <property type="entry name" value="MurD-like peptide ligases, peptide-binding domain"/>
    <property type="match status" value="1"/>
</dbReference>